<dbReference type="OrthoDB" id="687273at2759"/>
<evidence type="ECO:0000313" key="3">
    <source>
        <dbReference type="EMBL" id="RWR92063.1"/>
    </source>
</evidence>
<feature type="compositionally biased region" description="Low complexity" evidence="1">
    <location>
        <begin position="1"/>
        <end position="22"/>
    </location>
</feature>
<evidence type="ECO:0000256" key="1">
    <source>
        <dbReference type="SAM" id="MobiDB-lite"/>
    </source>
</evidence>
<keyword evidence="2" id="KW-1133">Transmembrane helix</keyword>
<evidence type="ECO:0000256" key="2">
    <source>
        <dbReference type="SAM" id="Phobius"/>
    </source>
</evidence>
<feature type="transmembrane region" description="Helical" evidence="2">
    <location>
        <begin position="176"/>
        <end position="193"/>
    </location>
</feature>
<feature type="region of interest" description="Disordered" evidence="1">
    <location>
        <begin position="1"/>
        <end position="28"/>
    </location>
</feature>
<dbReference type="AlphaFoldDB" id="A0A443PMS3"/>
<dbReference type="EMBL" id="QPKB01000009">
    <property type="protein sequence ID" value="RWR92063.1"/>
    <property type="molecule type" value="Genomic_DNA"/>
</dbReference>
<dbReference type="Proteomes" id="UP000283530">
    <property type="component" value="Unassembled WGS sequence"/>
</dbReference>
<name>A0A443PMS3_9MAGN</name>
<proteinExistence type="predicted"/>
<keyword evidence="2" id="KW-0472">Membrane</keyword>
<dbReference type="STRING" id="337451.A0A443PMS3"/>
<feature type="region of interest" description="Disordered" evidence="1">
    <location>
        <begin position="290"/>
        <end position="313"/>
    </location>
</feature>
<comment type="caution">
    <text evidence="3">The sequence shown here is derived from an EMBL/GenBank/DDBJ whole genome shotgun (WGS) entry which is preliminary data.</text>
</comment>
<sequence>MDSTLQNLNQPLLNSNENNTSSLPPPPRHLLESILSDNETPYFHRILLATCVELKLLFVLAAPAVVVYMINYLMSMSTQIFSGHLGNLELAAASLGNTGVQVFAYGLMVRAPLPDEPLEEAQKGMPFPTMTIIKGGLRFPLDPLLIHFLSLANIFPLQCAPNLLCIVMGVTALNRLLGTSLGVFDILSCYYPIPLNNRKSIYYLKSWDTSKFLVHYLLDSNKPSKGDFIVVSGNLETPTTWGGIKREVSRTLGFPDRPPFFQALSSFSIPSLLFTNYLFSFLSFRSNDQSDSSASSPNKGNEEGAQVSWASRA</sequence>
<protein>
    <submittedName>
        <fullName evidence="3">Protein TRANSPARENT TESTA 12-like protein</fullName>
    </submittedName>
</protein>
<accession>A0A443PMS3</accession>
<evidence type="ECO:0000313" key="4">
    <source>
        <dbReference type="Proteomes" id="UP000283530"/>
    </source>
</evidence>
<reference evidence="3 4" key="1">
    <citation type="journal article" date="2019" name="Nat. Plants">
        <title>Stout camphor tree genome fills gaps in understanding of flowering plant genome evolution.</title>
        <authorList>
            <person name="Chaw S.M."/>
            <person name="Liu Y.C."/>
            <person name="Wu Y.W."/>
            <person name="Wang H.Y."/>
            <person name="Lin C.I."/>
            <person name="Wu C.S."/>
            <person name="Ke H.M."/>
            <person name="Chang L.Y."/>
            <person name="Hsu C.Y."/>
            <person name="Yang H.T."/>
            <person name="Sudianto E."/>
            <person name="Hsu M.H."/>
            <person name="Wu K.P."/>
            <person name="Wang L.N."/>
            <person name="Leebens-Mack J.H."/>
            <person name="Tsai I.J."/>
        </authorList>
    </citation>
    <scope>NUCLEOTIDE SEQUENCE [LARGE SCALE GENOMIC DNA]</scope>
    <source>
        <strain evidence="4">cv. Chaw 1501</strain>
        <tissue evidence="3">Young leaves</tissue>
    </source>
</reference>
<feature type="transmembrane region" description="Helical" evidence="2">
    <location>
        <begin position="46"/>
        <end position="70"/>
    </location>
</feature>
<feature type="transmembrane region" description="Helical" evidence="2">
    <location>
        <begin position="260"/>
        <end position="279"/>
    </location>
</feature>
<keyword evidence="2" id="KW-0812">Transmembrane</keyword>
<gene>
    <name evidence="3" type="ORF">CKAN_02125500</name>
</gene>
<organism evidence="3 4">
    <name type="scientific">Cinnamomum micranthum f. kanehirae</name>
    <dbReference type="NCBI Taxonomy" id="337451"/>
    <lineage>
        <taxon>Eukaryota</taxon>
        <taxon>Viridiplantae</taxon>
        <taxon>Streptophyta</taxon>
        <taxon>Embryophyta</taxon>
        <taxon>Tracheophyta</taxon>
        <taxon>Spermatophyta</taxon>
        <taxon>Magnoliopsida</taxon>
        <taxon>Magnoliidae</taxon>
        <taxon>Laurales</taxon>
        <taxon>Lauraceae</taxon>
        <taxon>Cinnamomum</taxon>
    </lineage>
</organism>
<feature type="transmembrane region" description="Helical" evidence="2">
    <location>
        <begin position="144"/>
        <end position="164"/>
    </location>
</feature>
<keyword evidence="4" id="KW-1185">Reference proteome</keyword>